<feature type="region of interest" description="Disordered" evidence="5">
    <location>
        <begin position="121"/>
        <end position="148"/>
    </location>
</feature>
<comment type="function">
    <text evidence="1">May be involved in 20S pre-rRNA processing.</text>
</comment>
<dbReference type="Proteomes" id="UP001209878">
    <property type="component" value="Unassembled WGS sequence"/>
</dbReference>
<name>A0AAD9NLC7_RIDPI</name>
<reference evidence="6" key="1">
    <citation type="journal article" date="2023" name="Mol. Biol. Evol.">
        <title>Third-Generation Sequencing Reveals the Adaptive Role of the Epigenome in Three Deep-Sea Polychaetes.</title>
        <authorList>
            <person name="Perez M."/>
            <person name="Aroh O."/>
            <person name="Sun Y."/>
            <person name="Lan Y."/>
            <person name="Juniper S.K."/>
            <person name="Young C.R."/>
            <person name="Angers B."/>
            <person name="Qian P.Y."/>
        </authorList>
    </citation>
    <scope>NUCLEOTIDE SEQUENCE</scope>
    <source>
        <strain evidence="6">R07B-5</strain>
    </source>
</reference>
<evidence type="ECO:0000256" key="4">
    <source>
        <dbReference type="ARBA" id="ARBA00022552"/>
    </source>
</evidence>
<feature type="compositionally biased region" description="Basic and acidic residues" evidence="5">
    <location>
        <begin position="191"/>
        <end position="208"/>
    </location>
</feature>
<dbReference type="EMBL" id="JAODUO010000926">
    <property type="protein sequence ID" value="KAK2172808.1"/>
    <property type="molecule type" value="Genomic_DNA"/>
</dbReference>
<keyword evidence="4" id="KW-0698">rRNA processing</keyword>
<dbReference type="AlphaFoldDB" id="A0AAD9NLC7"/>
<comment type="caution">
    <text evidence="6">The sequence shown here is derived from an EMBL/GenBank/DDBJ whole genome shotgun (WGS) entry which is preliminary data.</text>
</comment>
<proteinExistence type="inferred from homology"/>
<organism evidence="6 7">
    <name type="scientific">Ridgeia piscesae</name>
    <name type="common">Tubeworm</name>
    <dbReference type="NCBI Taxonomy" id="27915"/>
    <lineage>
        <taxon>Eukaryota</taxon>
        <taxon>Metazoa</taxon>
        <taxon>Spiralia</taxon>
        <taxon>Lophotrochozoa</taxon>
        <taxon>Annelida</taxon>
        <taxon>Polychaeta</taxon>
        <taxon>Sedentaria</taxon>
        <taxon>Canalipalpata</taxon>
        <taxon>Sabellida</taxon>
        <taxon>Siboglinidae</taxon>
        <taxon>Ridgeia</taxon>
    </lineage>
</organism>
<evidence type="ECO:0000256" key="5">
    <source>
        <dbReference type="SAM" id="MobiDB-lite"/>
    </source>
</evidence>
<accession>A0AAD9NLC7</accession>
<comment type="similarity">
    <text evidence="2">Belongs to the TSR2 family.</text>
</comment>
<dbReference type="GO" id="GO:0006364">
    <property type="term" value="P:rRNA processing"/>
    <property type="evidence" value="ECO:0007669"/>
    <property type="project" value="UniProtKB-KW"/>
</dbReference>
<dbReference type="Pfam" id="PF10273">
    <property type="entry name" value="WGG"/>
    <property type="match status" value="1"/>
</dbReference>
<keyword evidence="7" id="KW-1185">Reference proteome</keyword>
<gene>
    <name evidence="6" type="ORF">NP493_926g01027</name>
</gene>
<dbReference type="PANTHER" id="PTHR21250">
    <property type="entry name" value="PRE-RRNA-PROCESSING PROTEIN TSR2 HOMOLOG"/>
    <property type="match status" value="1"/>
</dbReference>
<protein>
    <recommendedName>
        <fullName evidence="3">Pre-rRNA-processing protein TSR2 homolog</fullName>
    </recommendedName>
</protein>
<evidence type="ECO:0000313" key="6">
    <source>
        <dbReference type="EMBL" id="KAK2172808.1"/>
    </source>
</evidence>
<feature type="compositionally biased region" description="Acidic residues" evidence="5">
    <location>
        <begin position="130"/>
        <end position="145"/>
    </location>
</feature>
<evidence type="ECO:0000256" key="2">
    <source>
        <dbReference type="ARBA" id="ARBA00006524"/>
    </source>
</evidence>
<evidence type="ECO:0000313" key="7">
    <source>
        <dbReference type="Proteomes" id="UP001209878"/>
    </source>
</evidence>
<sequence>MAASTESTFHKAVNSVFNSWTALQLAVQSGFGGQCSTAKALWMVDITEQWLVENGDIEPYELEDYLAEILSNEFDTIVDDGSLADVSKSICGYFRMCTEKREEEVLVKINQLTPANVGQCVQQARGSNDSESDSSDDESEQDMDVGECVGATGGATCSTVTALATRGSTAGTLTQDAHSTAGGGDTLPAIKEGHYQDAEMQEDTKMDGTEEDDGWTVVKRHTKPRR</sequence>
<dbReference type="InterPro" id="IPR019398">
    <property type="entry name" value="Pre-rRNA_process_TSR2"/>
</dbReference>
<evidence type="ECO:0000256" key="1">
    <source>
        <dbReference type="ARBA" id="ARBA00002210"/>
    </source>
</evidence>
<evidence type="ECO:0000256" key="3">
    <source>
        <dbReference type="ARBA" id="ARBA00017551"/>
    </source>
</evidence>
<feature type="region of interest" description="Disordered" evidence="5">
    <location>
        <begin position="172"/>
        <end position="226"/>
    </location>
</feature>